<sequence>MIIPAPLDSRKRLCLRARKFMCGISRILKARTPRIRHKRLKAHLLLMKCHNPQTIPLPIRNSSHPPVFSRIPQSLEKIGSPSSGRQESHAYPCNRGT</sequence>
<dbReference type="AlphaFoldDB" id="A0A9W4U1N8"/>
<reference evidence="2" key="1">
    <citation type="submission" date="2023-01" db="EMBL/GenBank/DDBJ databases">
        <authorList>
            <person name="Van Ghelder C."/>
            <person name="Rancurel C."/>
        </authorList>
    </citation>
    <scope>NUCLEOTIDE SEQUENCE</scope>
    <source>
        <strain evidence="2">CNCM I-4278</strain>
    </source>
</reference>
<gene>
    <name evidence="2" type="ORF">PDIGIT_LOCUS591</name>
</gene>
<evidence type="ECO:0000313" key="2">
    <source>
        <dbReference type="EMBL" id="CAI6241148.1"/>
    </source>
</evidence>
<name>A0A9W4U1N8_9PLEO</name>
<protein>
    <submittedName>
        <fullName evidence="2">Uncharacterized protein</fullName>
    </submittedName>
</protein>
<dbReference type="Proteomes" id="UP001152607">
    <property type="component" value="Unassembled WGS sequence"/>
</dbReference>
<proteinExistence type="predicted"/>
<keyword evidence="3" id="KW-1185">Reference proteome</keyword>
<organism evidence="2 3">
    <name type="scientific">Periconia digitata</name>
    <dbReference type="NCBI Taxonomy" id="1303443"/>
    <lineage>
        <taxon>Eukaryota</taxon>
        <taxon>Fungi</taxon>
        <taxon>Dikarya</taxon>
        <taxon>Ascomycota</taxon>
        <taxon>Pezizomycotina</taxon>
        <taxon>Dothideomycetes</taxon>
        <taxon>Pleosporomycetidae</taxon>
        <taxon>Pleosporales</taxon>
        <taxon>Massarineae</taxon>
        <taxon>Periconiaceae</taxon>
        <taxon>Periconia</taxon>
    </lineage>
</organism>
<evidence type="ECO:0000256" key="1">
    <source>
        <dbReference type="SAM" id="MobiDB-lite"/>
    </source>
</evidence>
<accession>A0A9W4U1N8</accession>
<evidence type="ECO:0000313" key="3">
    <source>
        <dbReference type="Proteomes" id="UP001152607"/>
    </source>
</evidence>
<dbReference type="EMBL" id="CAOQHR010000001">
    <property type="protein sequence ID" value="CAI6241148.1"/>
    <property type="molecule type" value="Genomic_DNA"/>
</dbReference>
<feature type="region of interest" description="Disordered" evidence="1">
    <location>
        <begin position="74"/>
        <end position="97"/>
    </location>
</feature>
<comment type="caution">
    <text evidence="2">The sequence shown here is derived from an EMBL/GenBank/DDBJ whole genome shotgun (WGS) entry which is preliminary data.</text>
</comment>